<dbReference type="EMBL" id="LR796545">
    <property type="protein sequence ID" value="CAB4150518.1"/>
    <property type="molecule type" value="Genomic_DNA"/>
</dbReference>
<evidence type="ECO:0000256" key="1">
    <source>
        <dbReference type="SAM" id="Phobius"/>
    </source>
</evidence>
<keyword evidence="1" id="KW-0472">Membrane</keyword>
<gene>
    <name evidence="3" type="ORF">UFOVP1332_5</name>
    <name evidence="2" type="ORF">UFOVP565_38</name>
</gene>
<sequence>MPSISPALIIAFVIGVVVGFLLLIAVTIFDHKHT</sequence>
<feature type="transmembrane region" description="Helical" evidence="1">
    <location>
        <begin position="6"/>
        <end position="29"/>
    </location>
</feature>
<evidence type="ECO:0000313" key="2">
    <source>
        <dbReference type="EMBL" id="CAB4150518.1"/>
    </source>
</evidence>
<evidence type="ECO:0000313" key="3">
    <source>
        <dbReference type="EMBL" id="CAB4198915.1"/>
    </source>
</evidence>
<keyword evidence="1" id="KW-1133">Transmembrane helix</keyword>
<name>A0A6J5S1H0_9CAUD</name>
<accession>A0A6J5S1H0</accession>
<proteinExistence type="predicted"/>
<keyword evidence="1" id="KW-0812">Transmembrane</keyword>
<organism evidence="3">
    <name type="scientific">uncultured Caudovirales phage</name>
    <dbReference type="NCBI Taxonomy" id="2100421"/>
    <lineage>
        <taxon>Viruses</taxon>
        <taxon>Duplodnaviria</taxon>
        <taxon>Heunggongvirae</taxon>
        <taxon>Uroviricota</taxon>
        <taxon>Caudoviricetes</taxon>
        <taxon>Peduoviridae</taxon>
        <taxon>Maltschvirus</taxon>
        <taxon>Maltschvirus maltsch</taxon>
    </lineage>
</organism>
<reference evidence="3" key="1">
    <citation type="submission" date="2020-05" db="EMBL/GenBank/DDBJ databases">
        <authorList>
            <person name="Chiriac C."/>
            <person name="Salcher M."/>
            <person name="Ghai R."/>
            <person name="Kavagutti S V."/>
        </authorList>
    </citation>
    <scope>NUCLEOTIDE SEQUENCE</scope>
</reference>
<protein>
    <submittedName>
        <fullName evidence="3">Uncharacterized protein</fullName>
    </submittedName>
</protein>
<dbReference type="EMBL" id="LR797279">
    <property type="protein sequence ID" value="CAB4198915.1"/>
    <property type="molecule type" value="Genomic_DNA"/>
</dbReference>